<protein>
    <submittedName>
        <fullName evidence="1">Uncharacterized protein</fullName>
    </submittedName>
</protein>
<dbReference type="EMBL" id="ML208326">
    <property type="protein sequence ID" value="TFK69696.1"/>
    <property type="molecule type" value="Genomic_DNA"/>
</dbReference>
<sequence length="245" mass="27014">MSSVHFYAPIYSQTLDSPPTTHSPSPSTMSFADPCLHRLTNELNQLSVGPTIATYRGVVADPTHVFMQDAHSAARVPTAYPPFLPPVPHLSSTGPPVGCIDPRLLMFTNSYAPPPTEANAVVFPNTTPSPTVIEVPEEPMTQFRVWAAEPRVIRKGNQTGKNNMRLRVVGSRGTRLAGKERRKGNKPLHYCPFAGCGGAFTSRTNLKGHCDSHIGLKRFACHYCDKAFPYKHGRVRHEKTCKFAY</sequence>
<accession>A0ACD3AVA2</accession>
<gene>
    <name evidence="1" type="ORF">BDN72DRAFT_592369</name>
</gene>
<reference evidence="1 2" key="1">
    <citation type="journal article" date="2019" name="Nat. Ecol. Evol.">
        <title>Megaphylogeny resolves global patterns of mushroom evolution.</title>
        <authorList>
            <person name="Varga T."/>
            <person name="Krizsan K."/>
            <person name="Foldi C."/>
            <person name="Dima B."/>
            <person name="Sanchez-Garcia M."/>
            <person name="Sanchez-Ramirez S."/>
            <person name="Szollosi G.J."/>
            <person name="Szarkandi J.G."/>
            <person name="Papp V."/>
            <person name="Albert L."/>
            <person name="Andreopoulos W."/>
            <person name="Angelini C."/>
            <person name="Antonin V."/>
            <person name="Barry K.W."/>
            <person name="Bougher N.L."/>
            <person name="Buchanan P."/>
            <person name="Buyck B."/>
            <person name="Bense V."/>
            <person name="Catcheside P."/>
            <person name="Chovatia M."/>
            <person name="Cooper J."/>
            <person name="Damon W."/>
            <person name="Desjardin D."/>
            <person name="Finy P."/>
            <person name="Geml J."/>
            <person name="Haridas S."/>
            <person name="Hughes K."/>
            <person name="Justo A."/>
            <person name="Karasinski D."/>
            <person name="Kautmanova I."/>
            <person name="Kiss B."/>
            <person name="Kocsube S."/>
            <person name="Kotiranta H."/>
            <person name="LaButti K.M."/>
            <person name="Lechner B.E."/>
            <person name="Liimatainen K."/>
            <person name="Lipzen A."/>
            <person name="Lukacs Z."/>
            <person name="Mihaltcheva S."/>
            <person name="Morgado L.N."/>
            <person name="Niskanen T."/>
            <person name="Noordeloos M.E."/>
            <person name="Ohm R.A."/>
            <person name="Ortiz-Santana B."/>
            <person name="Ovrebo C."/>
            <person name="Racz N."/>
            <person name="Riley R."/>
            <person name="Savchenko A."/>
            <person name="Shiryaev A."/>
            <person name="Soop K."/>
            <person name="Spirin V."/>
            <person name="Szebenyi C."/>
            <person name="Tomsovsky M."/>
            <person name="Tulloss R.E."/>
            <person name="Uehling J."/>
            <person name="Grigoriev I.V."/>
            <person name="Vagvolgyi C."/>
            <person name="Papp T."/>
            <person name="Martin F.M."/>
            <person name="Miettinen O."/>
            <person name="Hibbett D.S."/>
            <person name="Nagy L.G."/>
        </authorList>
    </citation>
    <scope>NUCLEOTIDE SEQUENCE [LARGE SCALE GENOMIC DNA]</scope>
    <source>
        <strain evidence="1 2">NL-1719</strain>
    </source>
</reference>
<evidence type="ECO:0000313" key="2">
    <source>
        <dbReference type="Proteomes" id="UP000308600"/>
    </source>
</evidence>
<evidence type="ECO:0000313" key="1">
    <source>
        <dbReference type="EMBL" id="TFK69696.1"/>
    </source>
</evidence>
<keyword evidence="2" id="KW-1185">Reference proteome</keyword>
<name>A0ACD3AVA2_9AGAR</name>
<dbReference type="Proteomes" id="UP000308600">
    <property type="component" value="Unassembled WGS sequence"/>
</dbReference>
<proteinExistence type="predicted"/>
<organism evidence="1 2">
    <name type="scientific">Pluteus cervinus</name>
    <dbReference type="NCBI Taxonomy" id="181527"/>
    <lineage>
        <taxon>Eukaryota</taxon>
        <taxon>Fungi</taxon>
        <taxon>Dikarya</taxon>
        <taxon>Basidiomycota</taxon>
        <taxon>Agaricomycotina</taxon>
        <taxon>Agaricomycetes</taxon>
        <taxon>Agaricomycetidae</taxon>
        <taxon>Agaricales</taxon>
        <taxon>Pluteineae</taxon>
        <taxon>Pluteaceae</taxon>
        <taxon>Pluteus</taxon>
    </lineage>
</organism>